<accession>A0A3S5Y401</accession>
<dbReference type="KEGG" id="req:REQ_11860"/>
<dbReference type="Pfam" id="PF10698">
    <property type="entry name" value="DUF2505"/>
    <property type="match status" value="1"/>
</dbReference>
<proteinExistence type="predicted"/>
<protein>
    <recommendedName>
        <fullName evidence="3">DUF2505 domain-containing protein</fullName>
    </recommendedName>
</protein>
<dbReference type="EMBL" id="FN563149">
    <property type="protein sequence ID" value="CBH47284.1"/>
    <property type="molecule type" value="Genomic_DNA"/>
</dbReference>
<dbReference type="InterPro" id="IPR023393">
    <property type="entry name" value="START-like_dom_sf"/>
</dbReference>
<evidence type="ECO:0008006" key="3">
    <source>
        <dbReference type="Google" id="ProtNLM"/>
    </source>
</evidence>
<organism evidence="1">
    <name type="scientific">Rhodococcus hoagii (strain 103S)</name>
    <name type="common">Rhodococcus equi</name>
    <dbReference type="NCBI Taxonomy" id="685727"/>
    <lineage>
        <taxon>Bacteria</taxon>
        <taxon>Bacillati</taxon>
        <taxon>Actinomycetota</taxon>
        <taxon>Actinomycetes</taxon>
        <taxon>Mycobacteriales</taxon>
        <taxon>Nocardiaceae</taxon>
        <taxon>Prescottella</taxon>
    </lineage>
</organism>
<dbReference type="Proteomes" id="UP001154400">
    <property type="component" value="Chromosome"/>
</dbReference>
<dbReference type="SUPFAM" id="SSF55961">
    <property type="entry name" value="Bet v1-like"/>
    <property type="match status" value="1"/>
</dbReference>
<sequence>MPKRFEFSAEFAHPVERVYAVLTDEAYWRGRLAPDSRAAVQVVDSLDGDGRPLVTVTMTETVDSASFPALVRKAVRGEMRMQRVDSWSPVGDGRASGRVEGTSTGIPVVIRGDYDLGPHAGGALLAVRGTITAKVPVIGGSIETLARQMVGQMVIRDRDEVLRRLTDTG</sequence>
<gene>
    <name evidence="1" type="ordered locus">REQ_11860</name>
</gene>
<dbReference type="AlphaFoldDB" id="A0A3S5Y401"/>
<dbReference type="RefSeq" id="WP_005514785.1">
    <property type="nucleotide sequence ID" value="NC_014659.1"/>
</dbReference>
<evidence type="ECO:0000313" key="1">
    <source>
        <dbReference type="EMBL" id="CBH47284.1"/>
    </source>
</evidence>
<reference evidence="1" key="1">
    <citation type="journal article" date="2010" name="PLoS Genet.">
        <title>The genome of a pathogenic rhodococcus: cooptive virulence underpinned by key gene acquisitions.</title>
        <authorList>
            <person name="Letek M."/>
            <person name="Gonzalez P."/>
            <person name="Macarthur I."/>
            <person name="Rodriguez H."/>
            <person name="Freeman T.C."/>
            <person name="Valero-Rello A."/>
            <person name="Blanco M."/>
            <person name="Buckley T."/>
            <person name="Cherevach I."/>
            <person name="Fahey R."/>
            <person name="Hapeshi A."/>
            <person name="Holdstock J."/>
            <person name="Leadon D."/>
            <person name="Navas J."/>
            <person name="Ocampo A."/>
            <person name="Quail M.A."/>
            <person name="Sanders M."/>
            <person name="Scortti M.M."/>
            <person name="Prescott J.F."/>
            <person name="Fogarty U."/>
            <person name="Meijer W.G."/>
            <person name="Parkhill J."/>
            <person name="Bentley S.D."/>
            <person name="Vazquez-Boland J.A."/>
        </authorList>
    </citation>
    <scope>NUCLEOTIDE SEQUENCE [LARGE SCALE GENOMIC DNA]</scope>
    <source>
        <strain evidence="1 2">103S</strain>
    </source>
</reference>
<evidence type="ECO:0000313" key="2">
    <source>
        <dbReference type="Proteomes" id="UP000006892"/>
    </source>
</evidence>
<dbReference type="Gene3D" id="3.30.530.20">
    <property type="match status" value="1"/>
</dbReference>
<name>A0A3S5Y401_RHOH1</name>
<dbReference type="InterPro" id="IPR019639">
    <property type="entry name" value="DUF2505"/>
</dbReference>